<dbReference type="EMBL" id="FSRM01000001">
    <property type="protein sequence ID" value="SIN92946.1"/>
    <property type="molecule type" value="Genomic_DNA"/>
</dbReference>
<evidence type="ECO:0000313" key="3">
    <source>
        <dbReference type="Proteomes" id="UP000184693"/>
    </source>
</evidence>
<proteinExistence type="predicted"/>
<feature type="chain" id="PRO_5009935919" description="Lipoprotein" evidence="1">
    <location>
        <begin position="34"/>
        <end position="123"/>
    </location>
</feature>
<dbReference type="Proteomes" id="UP000184693">
    <property type="component" value="Unassembled WGS sequence"/>
</dbReference>
<keyword evidence="1" id="KW-0732">Signal</keyword>
<reference evidence="2 3" key="1">
    <citation type="submission" date="2016-11" db="EMBL/GenBank/DDBJ databases">
        <authorList>
            <person name="Jaros S."/>
            <person name="Januszkiewicz K."/>
            <person name="Wedrychowicz H."/>
        </authorList>
    </citation>
    <scope>NUCLEOTIDE SEQUENCE [LARGE SCALE GENOMIC DNA]</scope>
    <source>
        <strain evidence="2 3">GAS86</strain>
    </source>
</reference>
<accession>A0A1N6FCL9</accession>
<evidence type="ECO:0000313" key="2">
    <source>
        <dbReference type="EMBL" id="SIN92946.1"/>
    </source>
</evidence>
<name>A0A1N6FCL9_9BURK</name>
<evidence type="ECO:0000256" key="1">
    <source>
        <dbReference type="SAM" id="SignalP"/>
    </source>
</evidence>
<dbReference type="AlphaFoldDB" id="A0A1N6FCL9"/>
<organism evidence="2 3">
    <name type="scientific">Paraburkholderia phenazinium</name>
    <dbReference type="NCBI Taxonomy" id="60549"/>
    <lineage>
        <taxon>Bacteria</taxon>
        <taxon>Pseudomonadati</taxon>
        <taxon>Pseudomonadota</taxon>
        <taxon>Betaproteobacteria</taxon>
        <taxon>Burkholderiales</taxon>
        <taxon>Burkholderiaceae</taxon>
        <taxon>Paraburkholderia</taxon>
    </lineage>
</organism>
<evidence type="ECO:0008006" key="4">
    <source>
        <dbReference type="Google" id="ProtNLM"/>
    </source>
</evidence>
<sequence length="123" mass="13138">MPVYVVEIVVKSLKILLGLSAAAMVCASGVAHAAHVGVFIGGGGYYYPWGVPYYYPYPPAVAVPVPVPVQPQEYVEQGQTSAAPAASGQPGGTWYYCDDTRSYYPYVKSCSSGWRPVPAQQSQ</sequence>
<feature type="signal peptide" evidence="1">
    <location>
        <begin position="1"/>
        <end position="33"/>
    </location>
</feature>
<protein>
    <recommendedName>
        <fullName evidence="4">Lipoprotein</fullName>
    </recommendedName>
</protein>
<gene>
    <name evidence="2" type="ORF">SAMN05444168_1452</name>
</gene>